<feature type="domain" description="Membrane insertase YidC/Oxa/ALB C-terminal" evidence="12">
    <location>
        <begin position="144"/>
        <end position="337"/>
    </location>
</feature>
<comment type="caution">
    <text evidence="13">The sequence shown here is derived from an EMBL/GenBank/DDBJ whole genome shotgun (WGS) entry which is preliminary data.</text>
</comment>
<dbReference type="InterPro" id="IPR001708">
    <property type="entry name" value="YidC/ALB3/OXA1/COX18"/>
</dbReference>
<evidence type="ECO:0000256" key="3">
    <source>
        <dbReference type="ARBA" id="ARBA00022692"/>
    </source>
</evidence>
<feature type="transmembrane region" description="Helical" evidence="11">
    <location>
        <begin position="220"/>
        <end position="246"/>
    </location>
</feature>
<dbReference type="NCBIfam" id="TIGR03592">
    <property type="entry name" value="yidC_oxa1_cterm"/>
    <property type="match status" value="1"/>
</dbReference>
<evidence type="ECO:0000256" key="7">
    <source>
        <dbReference type="ARBA" id="ARBA00023128"/>
    </source>
</evidence>
<keyword evidence="6 11" id="KW-1133">Transmembrane helix</keyword>
<dbReference type="GO" id="GO:0032979">
    <property type="term" value="P:protein insertion into mitochondrial inner membrane from matrix"/>
    <property type="evidence" value="ECO:0007669"/>
    <property type="project" value="TreeGrafter"/>
</dbReference>
<evidence type="ECO:0000256" key="5">
    <source>
        <dbReference type="ARBA" id="ARBA00022946"/>
    </source>
</evidence>
<keyword evidence="5" id="KW-0809">Transit peptide</keyword>
<evidence type="ECO:0000256" key="1">
    <source>
        <dbReference type="ARBA" id="ARBA00004448"/>
    </source>
</evidence>
<evidence type="ECO:0000256" key="8">
    <source>
        <dbReference type="ARBA" id="ARBA00023136"/>
    </source>
</evidence>
<evidence type="ECO:0000256" key="9">
    <source>
        <dbReference type="RuleBase" id="RU003945"/>
    </source>
</evidence>
<feature type="non-terminal residue" evidence="13">
    <location>
        <position position="1"/>
    </location>
</feature>
<evidence type="ECO:0000256" key="6">
    <source>
        <dbReference type="ARBA" id="ARBA00022989"/>
    </source>
</evidence>
<keyword evidence="8 11" id="KW-0472">Membrane</keyword>
<feature type="region of interest" description="Disordered" evidence="10">
    <location>
        <begin position="63"/>
        <end position="84"/>
    </location>
</feature>
<dbReference type="EMBL" id="JANBQB010000311">
    <property type="protein sequence ID" value="KAJ1977920.1"/>
    <property type="molecule type" value="Genomic_DNA"/>
</dbReference>
<name>A0A9W8B7K7_9FUNG</name>
<feature type="compositionally biased region" description="Polar residues" evidence="10">
    <location>
        <begin position="1"/>
        <end position="10"/>
    </location>
</feature>
<evidence type="ECO:0000256" key="11">
    <source>
        <dbReference type="SAM" id="Phobius"/>
    </source>
</evidence>
<feature type="transmembrane region" description="Helical" evidence="11">
    <location>
        <begin position="142"/>
        <end position="164"/>
    </location>
</feature>
<gene>
    <name evidence="13" type="ORF">H4R34_003394</name>
</gene>
<dbReference type="InterPro" id="IPR028055">
    <property type="entry name" value="YidC/Oxa/ALB_C"/>
</dbReference>
<dbReference type="PANTHER" id="PTHR12428:SF66">
    <property type="entry name" value="MITOCHONDRIAL INNER MEMBRANE PROTEIN OXA1L"/>
    <property type="match status" value="1"/>
</dbReference>
<feature type="transmembrane region" description="Helical" evidence="11">
    <location>
        <begin position="299"/>
        <end position="323"/>
    </location>
</feature>
<keyword evidence="7" id="KW-0496">Mitochondrion</keyword>
<keyword evidence="4" id="KW-0999">Mitochondrion inner membrane</keyword>
<feature type="compositionally biased region" description="Low complexity" evidence="10">
    <location>
        <begin position="67"/>
        <end position="79"/>
    </location>
</feature>
<feature type="region of interest" description="Disordered" evidence="10">
    <location>
        <begin position="1"/>
        <end position="32"/>
    </location>
</feature>
<evidence type="ECO:0000256" key="2">
    <source>
        <dbReference type="ARBA" id="ARBA00009877"/>
    </source>
</evidence>
<dbReference type="Pfam" id="PF02096">
    <property type="entry name" value="60KD_IMP"/>
    <property type="match status" value="1"/>
</dbReference>
<dbReference type="GO" id="GO:0005743">
    <property type="term" value="C:mitochondrial inner membrane"/>
    <property type="evidence" value="ECO:0007669"/>
    <property type="project" value="UniProtKB-SubCell"/>
</dbReference>
<keyword evidence="14" id="KW-1185">Reference proteome</keyword>
<protein>
    <recommendedName>
        <fullName evidence="12">Membrane insertase YidC/Oxa/ALB C-terminal domain-containing protein</fullName>
    </recommendedName>
</protein>
<accession>A0A9W8B7K7</accession>
<evidence type="ECO:0000256" key="4">
    <source>
        <dbReference type="ARBA" id="ARBA00022792"/>
    </source>
</evidence>
<comment type="subcellular location">
    <subcellularLocation>
        <location evidence="9">Membrane</location>
        <topology evidence="9">Multi-pass membrane protein</topology>
    </subcellularLocation>
    <subcellularLocation>
        <location evidence="1">Mitochondrion inner membrane</location>
        <topology evidence="1">Multi-pass membrane protein</topology>
    </subcellularLocation>
</comment>
<evidence type="ECO:0000256" key="10">
    <source>
        <dbReference type="SAM" id="MobiDB-lite"/>
    </source>
</evidence>
<feature type="transmembrane region" description="Helical" evidence="11">
    <location>
        <begin position="266"/>
        <end position="287"/>
    </location>
</feature>
<dbReference type="PANTHER" id="PTHR12428">
    <property type="entry name" value="OXA1"/>
    <property type="match status" value="1"/>
</dbReference>
<sequence>VTTTFGTGQRSLAFAPNPAKGTGKHLQRLTPPPSVMQGLRAASPILSLTSRAFSTGLMLRTPTVEQPSAPEPSSTTAPAVEQAASTIDASDAVTQATSAVDVEALANAAMNYGDLQAMGLVNYTPAGAVQAFLEAVHVSTGLPWWGTIAVCTLLLRLFLFRIAVRNLSNTIRLHNLKPETERISYKIKHAKEMGDQAQLMSMGSELNNLFNKNKCHPASILGPTLLQAGVFISFFMGIRGMANLPVPQFMNGGLWWFTDLTVPDPLMILPVVSCASMLLSMELGGLGTPPSMSDTKSKYIMRGVTLGSIFFAVKFPAAVLVYWTATNMFTILQVLVLRIPFIRRYFDIPERKHIVPVAPQKGLVDQIKDAYKQAKEKQRRQEQTRF</sequence>
<dbReference type="CDD" id="cd20069">
    <property type="entry name" value="5TM_Oxa1-like"/>
    <property type="match status" value="1"/>
</dbReference>
<evidence type="ECO:0000313" key="14">
    <source>
        <dbReference type="Proteomes" id="UP001151582"/>
    </source>
</evidence>
<dbReference type="GO" id="GO:0032977">
    <property type="term" value="F:membrane insertase activity"/>
    <property type="evidence" value="ECO:0007669"/>
    <property type="project" value="InterPro"/>
</dbReference>
<reference evidence="13" key="1">
    <citation type="submission" date="2022-07" db="EMBL/GenBank/DDBJ databases">
        <title>Phylogenomic reconstructions and comparative analyses of Kickxellomycotina fungi.</title>
        <authorList>
            <person name="Reynolds N.K."/>
            <person name="Stajich J.E."/>
            <person name="Barry K."/>
            <person name="Grigoriev I.V."/>
            <person name="Crous P."/>
            <person name="Smith M.E."/>
        </authorList>
    </citation>
    <scope>NUCLEOTIDE SEQUENCE</scope>
    <source>
        <strain evidence="13">RSA 567</strain>
    </source>
</reference>
<evidence type="ECO:0000313" key="13">
    <source>
        <dbReference type="EMBL" id="KAJ1977920.1"/>
    </source>
</evidence>
<organism evidence="13 14">
    <name type="scientific">Dimargaris verticillata</name>
    <dbReference type="NCBI Taxonomy" id="2761393"/>
    <lineage>
        <taxon>Eukaryota</taxon>
        <taxon>Fungi</taxon>
        <taxon>Fungi incertae sedis</taxon>
        <taxon>Zoopagomycota</taxon>
        <taxon>Kickxellomycotina</taxon>
        <taxon>Dimargaritomycetes</taxon>
        <taxon>Dimargaritales</taxon>
        <taxon>Dimargaritaceae</taxon>
        <taxon>Dimargaris</taxon>
    </lineage>
</organism>
<dbReference type="Proteomes" id="UP001151582">
    <property type="component" value="Unassembled WGS sequence"/>
</dbReference>
<proteinExistence type="inferred from homology"/>
<comment type="similarity">
    <text evidence="2 9">Belongs to the OXA1/ALB3/YidC family.</text>
</comment>
<feature type="transmembrane region" description="Helical" evidence="11">
    <location>
        <begin position="329"/>
        <end position="346"/>
    </location>
</feature>
<dbReference type="OrthoDB" id="2148490at2759"/>
<evidence type="ECO:0000259" key="12">
    <source>
        <dbReference type="Pfam" id="PF02096"/>
    </source>
</evidence>
<keyword evidence="3 9" id="KW-0812">Transmembrane</keyword>
<dbReference type="AlphaFoldDB" id="A0A9W8B7K7"/>